<dbReference type="PANTHER" id="PTHR36786">
    <property type="entry name" value="2-ISOPROPYLMALATE SYNTHASE"/>
    <property type="match status" value="1"/>
</dbReference>
<sequence>MENEQVQTSQNVSILNQMKEFIDGTEEETVETCNGKIFLNCVLDDSQNLSDYDDLADFIECKQGKDYNGWLKDRQRYRNWRSQKMAVLRWKKKIKTLKLIRKK</sequence>
<dbReference type="PANTHER" id="PTHR36786:SF1">
    <property type="entry name" value="2-ISOPROPYLMALATE SYNTHASE"/>
    <property type="match status" value="1"/>
</dbReference>
<keyword evidence="2" id="KW-1185">Reference proteome</keyword>
<dbReference type="OrthoDB" id="1882119at2759"/>
<dbReference type="Proteomes" id="UP000327013">
    <property type="component" value="Chromosome 3"/>
</dbReference>
<organism evidence="1 2">
    <name type="scientific">Carpinus fangiana</name>
    <dbReference type="NCBI Taxonomy" id="176857"/>
    <lineage>
        <taxon>Eukaryota</taxon>
        <taxon>Viridiplantae</taxon>
        <taxon>Streptophyta</taxon>
        <taxon>Embryophyta</taxon>
        <taxon>Tracheophyta</taxon>
        <taxon>Spermatophyta</taxon>
        <taxon>Magnoliopsida</taxon>
        <taxon>eudicotyledons</taxon>
        <taxon>Gunneridae</taxon>
        <taxon>Pentapetalae</taxon>
        <taxon>rosids</taxon>
        <taxon>fabids</taxon>
        <taxon>Fagales</taxon>
        <taxon>Betulaceae</taxon>
        <taxon>Carpinus</taxon>
    </lineage>
</organism>
<evidence type="ECO:0000313" key="1">
    <source>
        <dbReference type="EMBL" id="KAE8022339.1"/>
    </source>
</evidence>
<protein>
    <submittedName>
        <fullName evidence="1">Uncharacterized protein</fullName>
    </submittedName>
</protein>
<dbReference type="AlphaFoldDB" id="A0A5N6QXS8"/>
<name>A0A5N6QXS8_9ROSI</name>
<reference evidence="1 2" key="1">
    <citation type="submission" date="2019-06" db="EMBL/GenBank/DDBJ databases">
        <title>A chromosomal-level reference genome of Carpinus fangiana (Coryloideae, Betulaceae).</title>
        <authorList>
            <person name="Yang X."/>
            <person name="Wang Z."/>
            <person name="Zhang L."/>
            <person name="Hao G."/>
            <person name="Liu J."/>
            <person name="Yang Y."/>
        </authorList>
    </citation>
    <scope>NUCLEOTIDE SEQUENCE [LARGE SCALE GENOMIC DNA]</scope>
    <source>
        <strain evidence="1">Cfa_2016G</strain>
        <tissue evidence="1">Leaf</tissue>
    </source>
</reference>
<proteinExistence type="predicted"/>
<accession>A0A5N6QXS8</accession>
<evidence type="ECO:0000313" key="2">
    <source>
        <dbReference type="Proteomes" id="UP000327013"/>
    </source>
</evidence>
<gene>
    <name evidence="1" type="ORF">FH972_008144</name>
</gene>
<dbReference type="EMBL" id="CM017323">
    <property type="protein sequence ID" value="KAE8022339.1"/>
    <property type="molecule type" value="Genomic_DNA"/>
</dbReference>